<dbReference type="GO" id="GO:0003723">
    <property type="term" value="F:RNA binding"/>
    <property type="evidence" value="ECO:0007669"/>
    <property type="project" value="UniProtKB-KW"/>
</dbReference>
<dbReference type="AlphaFoldDB" id="A0A2A5S0I1"/>
<name>A0A2A5S0I1_9LACT</name>
<accession>A0A2A5S0I1</accession>
<dbReference type="InterPro" id="IPR014330">
    <property type="entry name" value="RNA-bd_S4-rel_YaaA"/>
</dbReference>
<sequence length="132" mass="14670">MNTYTIYDEFITLGKLLKDAAIIETGGAAKNFLANNDVLYNGSYENRRGKKLFDGDVLEFPDLGLKLNIVAATATEIAERQAELEEEARVKAIVKTLNANNKKAAGRQKTAANNKEQYFKRKTNKPKFPGAK</sequence>
<evidence type="ECO:0000256" key="2">
    <source>
        <dbReference type="SAM" id="MobiDB-lite"/>
    </source>
</evidence>
<dbReference type="OrthoDB" id="9811532at2"/>
<evidence type="ECO:0000313" key="4">
    <source>
        <dbReference type="Proteomes" id="UP000242246"/>
    </source>
</evidence>
<gene>
    <name evidence="3" type="ORF">RU87_GL001378</name>
</gene>
<comment type="caution">
    <text evidence="3">The sequence shown here is derived from an EMBL/GenBank/DDBJ whole genome shotgun (WGS) entry which is preliminary data.</text>
</comment>
<proteinExistence type="predicted"/>
<organism evidence="3 4">
    <name type="scientific">Pseudolactococcus plantarum</name>
    <dbReference type="NCBI Taxonomy" id="1365"/>
    <lineage>
        <taxon>Bacteria</taxon>
        <taxon>Bacillati</taxon>
        <taxon>Bacillota</taxon>
        <taxon>Bacilli</taxon>
        <taxon>Lactobacillales</taxon>
        <taxon>Streptococcaceae</taxon>
        <taxon>Pseudolactococcus</taxon>
    </lineage>
</organism>
<keyword evidence="1" id="KW-0694">RNA-binding</keyword>
<dbReference type="PROSITE" id="PS50889">
    <property type="entry name" value="S4"/>
    <property type="match status" value="1"/>
</dbReference>
<reference evidence="3 4" key="1">
    <citation type="submission" date="2014-12" db="EMBL/GenBank/DDBJ databases">
        <title>Draft genome sequences of 10 type strains of Lactococcus.</title>
        <authorList>
            <person name="Sun Z."/>
            <person name="Zhong Z."/>
            <person name="Liu W."/>
            <person name="Zhang W."/>
            <person name="Zhang H."/>
        </authorList>
    </citation>
    <scope>NUCLEOTIDE SEQUENCE [LARGE SCALE GENOMIC DNA]</scope>
    <source>
        <strain evidence="3 4">DSM 20686</strain>
    </source>
</reference>
<protein>
    <submittedName>
        <fullName evidence="3">Uncharacterized protein</fullName>
    </submittedName>
</protein>
<dbReference type="SUPFAM" id="SSF55174">
    <property type="entry name" value="Alpha-L RNA-binding motif"/>
    <property type="match status" value="1"/>
</dbReference>
<evidence type="ECO:0000313" key="3">
    <source>
        <dbReference type="EMBL" id="PCS06918.1"/>
    </source>
</evidence>
<dbReference type="Pfam" id="PF13275">
    <property type="entry name" value="S4_2"/>
    <property type="match status" value="1"/>
</dbReference>
<evidence type="ECO:0000256" key="1">
    <source>
        <dbReference type="PROSITE-ProRule" id="PRU00182"/>
    </source>
</evidence>
<feature type="region of interest" description="Disordered" evidence="2">
    <location>
        <begin position="103"/>
        <end position="132"/>
    </location>
</feature>
<dbReference type="RefSeq" id="WP_068161763.1">
    <property type="nucleotide sequence ID" value="NZ_JXJX01000006.1"/>
</dbReference>
<dbReference type="EMBL" id="JXJX01000006">
    <property type="protein sequence ID" value="PCS06918.1"/>
    <property type="molecule type" value="Genomic_DNA"/>
</dbReference>
<dbReference type="NCBIfam" id="TIGR02988">
    <property type="entry name" value="YaaA_near_RecF"/>
    <property type="match status" value="1"/>
</dbReference>
<dbReference type="Proteomes" id="UP000242246">
    <property type="component" value="Unassembled WGS sequence"/>
</dbReference>
<dbReference type="Gene3D" id="3.10.290.10">
    <property type="entry name" value="RNA-binding S4 domain"/>
    <property type="match status" value="1"/>
</dbReference>
<keyword evidence="4" id="KW-1185">Reference proteome</keyword>
<dbReference type="STRING" id="1348632.GCA_001591745_00759"/>
<dbReference type="InterPro" id="IPR036986">
    <property type="entry name" value="S4_RNA-bd_sf"/>
</dbReference>